<sequence>MHLPTLSILLAACASVVSAQATVPGLGCVCMAPTDSGKDQSIADRTIRCCTDNSGTMINTVNFWDRGNFYCRVPDSVTPAIWDQDCCRKWYGSGTYGYCNSST</sequence>
<dbReference type="Proteomes" id="UP000016936">
    <property type="component" value="Unassembled WGS sequence"/>
</dbReference>
<dbReference type="EMBL" id="KB445572">
    <property type="protein sequence ID" value="EMD94510.1"/>
    <property type="molecule type" value="Genomic_DNA"/>
</dbReference>
<proteinExistence type="predicted"/>
<keyword evidence="3" id="KW-1185">Reference proteome</keyword>
<dbReference type="OrthoDB" id="3662865at2759"/>
<dbReference type="AlphaFoldDB" id="M2TAC4"/>
<organism evidence="2 3">
    <name type="scientific">Cochliobolus heterostrophus (strain C5 / ATCC 48332 / race O)</name>
    <name type="common">Southern corn leaf blight fungus</name>
    <name type="synonym">Bipolaris maydis</name>
    <dbReference type="NCBI Taxonomy" id="701091"/>
    <lineage>
        <taxon>Eukaryota</taxon>
        <taxon>Fungi</taxon>
        <taxon>Dikarya</taxon>
        <taxon>Ascomycota</taxon>
        <taxon>Pezizomycotina</taxon>
        <taxon>Dothideomycetes</taxon>
        <taxon>Pleosporomycetidae</taxon>
        <taxon>Pleosporales</taxon>
        <taxon>Pleosporineae</taxon>
        <taxon>Pleosporaceae</taxon>
        <taxon>Bipolaris</taxon>
    </lineage>
</organism>
<name>M2TAC4_COCH5</name>
<gene>
    <name evidence="2" type="ORF">COCHEDRAFT_1170600</name>
</gene>
<evidence type="ECO:0000313" key="3">
    <source>
        <dbReference type="Proteomes" id="UP000016936"/>
    </source>
</evidence>
<protein>
    <submittedName>
        <fullName evidence="2">Uncharacterized protein</fullName>
    </submittedName>
</protein>
<reference evidence="3" key="2">
    <citation type="journal article" date="2013" name="PLoS Genet.">
        <title>Comparative genome structure, secondary metabolite, and effector coding capacity across Cochliobolus pathogens.</title>
        <authorList>
            <person name="Condon B.J."/>
            <person name="Leng Y."/>
            <person name="Wu D."/>
            <person name="Bushley K.E."/>
            <person name="Ohm R.A."/>
            <person name="Otillar R."/>
            <person name="Martin J."/>
            <person name="Schackwitz W."/>
            <person name="Grimwood J."/>
            <person name="MohdZainudin N."/>
            <person name="Xue C."/>
            <person name="Wang R."/>
            <person name="Manning V.A."/>
            <person name="Dhillon B."/>
            <person name="Tu Z.J."/>
            <person name="Steffenson B.J."/>
            <person name="Salamov A."/>
            <person name="Sun H."/>
            <person name="Lowry S."/>
            <person name="LaButti K."/>
            <person name="Han J."/>
            <person name="Copeland A."/>
            <person name="Lindquist E."/>
            <person name="Barry K."/>
            <person name="Schmutz J."/>
            <person name="Baker S.E."/>
            <person name="Ciuffetti L.M."/>
            <person name="Grigoriev I.V."/>
            <person name="Zhong S."/>
            <person name="Turgeon B.G."/>
        </authorList>
    </citation>
    <scope>NUCLEOTIDE SEQUENCE [LARGE SCALE GENOMIC DNA]</scope>
    <source>
        <strain evidence="3">C5 / ATCC 48332 / race O</strain>
    </source>
</reference>
<dbReference type="HOGENOM" id="CLU_2185586_0_0_1"/>
<evidence type="ECO:0000256" key="1">
    <source>
        <dbReference type="SAM" id="SignalP"/>
    </source>
</evidence>
<accession>M2TAC4</accession>
<reference evidence="2 3" key="1">
    <citation type="journal article" date="2012" name="PLoS Pathog.">
        <title>Diverse lifestyles and strategies of plant pathogenesis encoded in the genomes of eighteen Dothideomycetes fungi.</title>
        <authorList>
            <person name="Ohm R.A."/>
            <person name="Feau N."/>
            <person name="Henrissat B."/>
            <person name="Schoch C.L."/>
            <person name="Horwitz B.A."/>
            <person name="Barry K.W."/>
            <person name="Condon B.J."/>
            <person name="Copeland A.C."/>
            <person name="Dhillon B."/>
            <person name="Glaser F."/>
            <person name="Hesse C.N."/>
            <person name="Kosti I."/>
            <person name="LaButti K."/>
            <person name="Lindquist E.A."/>
            <person name="Lucas S."/>
            <person name="Salamov A.A."/>
            <person name="Bradshaw R.E."/>
            <person name="Ciuffetti L."/>
            <person name="Hamelin R.C."/>
            <person name="Kema G.H.J."/>
            <person name="Lawrence C."/>
            <person name="Scott J.A."/>
            <person name="Spatafora J.W."/>
            <person name="Turgeon B.G."/>
            <person name="de Wit P.J.G.M."/>
            <person name="Zhong S."/>
            <person name="Goodwin S.B."/>
            <person name="Grigoriev I.V."/>
        </authorList>
    </citation>
    <scope>NUCLEOTIDE SEQUENCE [LARGE SCALE GENOMIC DNA]</scope>
    <source>
        <strain evidence="3">C5 / ATCC 48332 / race O</strain>
    </source>
</reference>
<dbReference type="OMA" id="INTVNFW"/>
<feature type="signal peptide" evidence="1">
    <location>
        <begin position="1"/>
        <end position="19"/>
    </location>
</feature>
<evidence type="ECO:0000313" key="2">
    <source>
        <dbReference type="EMBL" id="EMD94510.1"/>
    </source>
</evidence>
<keyword evidence="1" id="KW-0732">Signal</keyword>
<feature type="chain" id="PRO_5004025813" evidence="1">
    <location>
        <begin position="20"/>
        <end position="103"/>
    </location>
</feature>